<evidence type="ECO:0000256" key="5">
    <source>
        <dbReference type="ARBA" id="ARBA00022898"/>
    </source>
</evidence>
<dbReference type="InterPro" id="IPR001917">
    <property type="entry name" value="Aminotrans_II_pyridoxalP_BS"/>
</dbReference>
<dbReference type="InterPro" id="IPR015422">
    <property type="entry name" value="PyrdxlP-dep_Trfase_small"/>
</dbReference>
<dbReference type="GO" id="GO:0017059">
    <property type="term" value="C:serine palmitoyltransferase complex"/>
    <property type="evidence" value="ECO:0007669"/>
    <property type="project" value="TreeGrafter"/>
</dbReference>
<protein>
    <recommendedName>
        <fullName evidence="3">serine C-palmitoyltransferase</fullName>
        <ecNumber evidence="3">2.3.1.50</ecNumber>
    </recommendedName>
</protein>
<evidence type="ECO:0000313" key="12">
    <source>
        <dbReference type="Proteomes" id="UP001142055"/>
    </source>
</evidence>
<evidence type="ECO:0000256" key="7">
    <source>
        <dbReference type="ARBA" id="ARBA00048528"/>
    </source>
</evidence>
<comment type="catalytic activity">
    <reaction evidence="7">
        <text>L-serine + hexadecanoyl-CoA + H(+) = 3-oxosphinganine + CO2 + CoA</text>
        <dbReference type="Rhea" id="RHEA:14761"/>
        <dbReference type="ChEBI" id="CHEBI:15378"/>
        <dbReference type="ChEBI" id="CHEBI:16526"/>
        <dbReference type="ChEBI" id="CHEBI:33384"/>
        <dbReference type="ChEBI" id="CHEBI:57287"/>
        <dbReference type="ChEBI" id="CHEBI:57379"/>
        <dbReference type="ChEBI" id="CHEBI:58299"/>
        <dbReference type="EC" id="2.3.1.50"/>
    </reaction>
</comment>
<dbReference type="GO" id="GO:0046513">
    <property type="term" value="P:ceramide biosynthetic process"/>
    <property type="evidence" value="ECO:0007669"/>
    <property type="project" value="TreeGrafter"/>
</dbReference>
<keyword evidence="5" id="KW-0663">Pyridoxal phosphate</keyword>
<evidence type="ECO:0000256" key="1">
    <source>
        <dbReference type="ARBA" id="ARBA00001933"/>
    </source>
</evidence>
<accession>A0A9Q0MH59</accession>
<evidence type="ECO:0000256" key="8">
    <source>
        <dbReference type="SAM" id="MobiDB-lite"/>
    </source>
</evidence>
<evidence type="ECO:0000256" key="4">
    <source>
        <dbReference type="ARBA" id="ARBA00022679"/>
    </source>
</evidence>
<gene>
    <name evidence="11" type="ORF">RDWZM_004279</name>
</gene>
<feature type="region of interest" description="Disordered" evidence="8">
    <location>
        <begin position="1"/>
        <end position="73"/>
    </location>
</feature>
<dbReference type="EC" id="2.3.1.50" evidence="3"/>
<dbReference type="CDD" id="cd06454">
    <property type="entry name" value="KBL_like"/>
    <property type="match status" value="1"/>
</dbReference>
<dbReference type="Pfam" id="PF00155">
    <property type="entry name" value="Aminotran_1_2"/>
    <property type="match status" value="1"/>
</dbReference>
<dbReference type="Proteomes" id="UP001142055">
    <property type="component" value="Chromosome 1"/>
</dbReference>
<keyword evidence="6" id="KW-0012">Acyltransferase</keyword>
<keyword evidence="9" id="KW-0472">Membrane</keyword>
<evidence type="ECO:0000259" key="10">
    <source>
        <dbReference type="Pfam" id="PF00155"/>
    </source>
</evidence>
<dbReference type="SUPFAM" id="SSF53383">
    <property type="entry name" value="PLP-dependent transferases"/>
    <property type="match status" value="1"/>
</dbReference>
<dbReference type="InterPro" id="IPR004839">
    <property type="entry name" value="Aminotransferase_I/II_large"/>
</dbReference>
<dbReference type="GO" id="GO:0016020">
    <property type="term" value="C:membrane"/>
    <property type="evidence" value="ECO:0007669"/>
    <property type="project" value="GOC"/>
</dbReference>
<dbReference type="PANTHER" id="PTHR13693:SF3">
    <property type="entry name" value="LD36009P"/>
    <property type="match status" value="1"/>
</dbReference>
<dbReference type="InterPro" id="IPR015424">
    <property type="entry name" value="PyrdxlP-dep_Trfase"/>
</dbReference>
<evidence type="ECO:0000256" key="6">
    <source>
        <dbReference type="ARBA" id="ARBA00023315"/>
    </source>
</evidence>
<dbReference type="PROSITE" id="PS00599">
    <property type="entry name" value="AA_TRANSFER_CLASS_2"/>
    <property type="match status" value="1"/>
</dbReference>
<keyword evidence="9" id="KW-1133">Transmembrane helix</keyword>
<evidence type="ECO:0000256" key="3">
    <source>
        <dbReference type="ARBA" id="ARBA00013220"/>
    </source>
</evidence>
<keyword evidence="9" id="KW-0812">Transmembrane</keyword>
<dbReference type="GO" id="GO:0030170">
    <property type="term" value="F:pyridoxal phosphate binding"/>
    <property type="evidence" value="ECO:0007669"/>
    <property type="project" value="InterPro"/>
</dbReference>
<feature type="transmembrane region" description="Helical" evidence="9">
    <location>
        <begin position="133"/>
        <end position="152"/>
    </location>
</feature>
<proteinExistence type="inferred from homology"/>
<dbReference type="GO" id="GO:0004758">
    <property type="term" value="F:serine C-palmitoyltransferase activity"/>
    <property type="evidence" value="ECO:0007669"/>
    <property type="project" value="UniProtKB-EC"/>
</dbReference>
<sequence>MPKISTIDKDQKNNLSNNMDFDIDHIEEEDTNSTISTELEEEDSGFNSSEEDNLRINRMSPKNSSNQLNSTARSSYKFEEPARLKLNKIVDKKPFVGINNNWKTSNQIKASTFPRSGSDHNDGVIDPPLQIKLACYLCYAILIGFGYLRIFLEKFGIITNGMCTEKNRSGYTPIYNSWQPFFTEYIYRRVSDIFGQPIVGNPGGVVRILERKSDDFNRNFYMTGKSYDCINLASYDYLGFSNHTETDIIEDSIRNYGVGVGIMSELGYTDKHRMLEEMFAKFIGKESCIIFGMGYATNSNNIPALVTDSAGTLILADQHSHTSVRAGLFLSKATFKMFHHNDFDDLETKIRQAIAKGNQKTGQPWHKIIIIVEGVYSMEGTIVDLPRLVELKKRYKCYLYIDEAHSIGAIGSNGVGVCDYFGIDPDDIDLLMGTMTKSFAAAGGYIAGSKPLIDHIRANSGSNYAGSMAAPVAQQIINTLTILMDRTKNDGEGKARIDRLLSNTHYMRKQLKMLGFMIYGNHDSPVIPIMVYFPSKVGSIVRMGIRKGLALVAAGYPATTLETCRIRLCMSASHTKQTLDRAIAILSEMGDQHQIKYARNNFAPQWKLKDEQLRFLEMLKRNSSATNQDVIDYCDLLDSSNIDELDHFNLDLVKNQQIQIFIEKIINQLDSNYDDQNMNDIWTQISDEDRINFMNLVKKNSKLFDDIINRWIPCLHRSSSPTIGNHIISVIFAYCHLCRLYNGEISSNEPLIATSELENIDKQKSKWTIDIIEELYRICPFLNSQMKDSIILECPSQAIELSLSCLLSSDELITTQIKWLAIELLEDTRIIFEFQKDCINGRIFTICDQQMTKEKHTLYCPKAILLVLSDLIHIIENVQTNNCNSKTFKRSTELARRKLIFYLCWTVENSDVIDQMNLSTLQTIDLEVGKLKNEILLIEKEKQEIENDLNMGQFCKHKSEDKKPLIEELK</sequence>
<evidence type="ECO:0000256" key="9">
    <source>
        <dbReference type="SAM" id="Phobius"/>
    </source>
</evidence>
<comment type="caution">
    <text evidence="11">The sequence shown here is derived from an EMBL/GenBank/DDBJ whole genome shotgun (WGS) entry which is preliminary data.</text>
</comment>
<dbReference type="InterPro" id="IPR015421">
    <property type="entry name" value="PyrdxlP-dep_Trfase_major"/>
</dbReference>
<dbReference type="AlphaFoldDB" id="A0A9Q0MH59"/>
<dbReference type="GO" id="GO:0046512">
    <property type="term" value="P:sphingosine biosynthetic process"/>
    <property type="evidence" value="ECO:0007669"/>
    <property type="project" value="TreeGrafter"/>
</dbReference>
<comment type="cofactor">
    <cofactor evidence="1">
        <name>pyridoxal 5'-phosphate</name>
        <dbReference type="ChEBI" id="CHEBI:597326"/>
    </cofactor>
</comment>
<keyword evidence="12" id="KW-1185">Reference proteome</keyword>
<feature type="compositionally biased region" description="Basic and acidic residues" evidence="8">
    <location>
        <begin position="1"/>
        <end position="12"/>
    </location>
</feature>
<dbReference type="Gene3D" id="3.90.1150.10">
    <property type="entry name" value="Aspartate Aminotransferase, domain 1"/>
    <property type="match status" value="1"/>
</dbReference>
<evidence type="ECO:0000313" key="11">
    <source>
        <dbReference type="EMBL" id="KAJ6225734.1"/>
    </source>
</evidence>
<dbReference type="Gene3D" id="3.40.640.10">
    <property type="entry name" value="Type I PLP-dependent aspartate aminotransferase-like (Major domain)"/>
    <property type="match status" value="1"/>
</dbReference>
<organism evidence="11 12">
    <name type="scientific">Blomia tropicalis</name>
    <name type="common">Mite</name>
    <dbReference type="NCBI Taxonomy" id="40697"/>
    <lineage>
        <taxon>Eukaryota</taxon>
        <taxon>Metazoa</taxon>
        <taxon>Ecdysozoa</taxon>
        <taxon>Arthropoda</taxon>
        <taxon>Chelicerata</taxon>
        <taxon>Arachnida</taxon>
        <taxon>Acari</taxon>
        <taxon>Acariformes</taxon>
        <taxon>Sarcoptiformes</taxon>
        <taxon>Astigmata</taxon>
        <taxon>Glycyphagoidea</taxon>
        <taxon>Echimyopodidae</taxon>
        <taxon>Blomia</taxon>
    </lineage>
</organism>
<feature type="domain" description="Aminotransferase class I/classII large" evidence="10">
    <location>
        <begin position="228"/>
        <end position="584"/>
    </location>
</feature>
<name>A0A9Q0MH59_BLOTA</name>
<feature type="compositionally biased region" description="Polar residues" evidence="8">
    <location>
        <begin position="60"/>
        <end position="73"/>
    </location>
</feature>
<reference evidence="11" key="1">
    <citation type="submission" date="2022-12" db="EMBL/GenBank/DDBJ databases">
        <title>Genome assemblies of Blomia tropicalis.</title>
        <authorList>
            <person name="Cui Y."/>
        </authorList>
    </citation>
    <scope>NUCLEOTIDE SEQUENCE</scope>
    <source>
        <tissue evidence="11">Adult mites</tissue>
    </source>
</reference>
<dbReference type="EMBL" id="JAPWDV010000001">
    <property type="protein sequence ID" value="KAJ6225734.1"/>
    <property type="molecule type" value="Genomic_DNA"/>
</dbReference>
<evidence type="ECO:0000256" key="2">
    <source>
        <dbReference type="ARBA" id="ARBA00008392"/>
    </source>
</evidence>
<keyword evidence="4" id="KW-0808">Transferase</keyword>
<dbReference type="InterPro" id="IPR050087">
    <property type="entry name" value="AON_synthase_class-II"/>
</dbReference>
<dbReference type="PANTHER" id="PTHR13693">
    <property type="entry name" value="CLASS II AMINOTRANSFERASE/8-AMINO-7-OXONONANOATE SYNTHASE"/>
    <property type="match status" value="1"/>
</dbReference>
<comment type="similarity">
    <text evidence="2">Belongs to the class-II pyridoxal-phosphate-dependent aminotransferase family.</text>
</comment>